<evidence type="ECO:0000313" key="3">
    <source>
        <dbReference type="Proteomes" id="UP001160390"/>
    </source>
</evidence>
<sequence>MSLKTRFNYGWEHWDKPVTNYLPELRGSAGHSKTTKDVVDSVDWGEVAIGALASHLSGIGRDYSNGDLASQNFLWKQAGFPKLSSKDIPDCAGNSSLFVTRAHNIPRAEYFEGFIQRHPVFSPYSTPIYSNAAYRLLGYVLERLSGKPYHDLIETSVLRSLDLNHSGTKRPTAIKVPGIPNCDSGWFQDVGDEAPDSWIVFLLT</sequence>
<dbReference type="PANTHER" id="PTHR22935">
    <property type="entry name" value="PENICILLIN-BINDING PROTEIN"/>
    <property type="match status" value="1"/>
</dbReference>
<dbReference type="Proteomes" id="UP001160390">
    <property type="component" value="Unassembled WGS sequence"/>
</dbReference>
<proteinExistence type="predicted"/>
<name>A0AA35M889_9HYPO</name>
<dbReference type="SUPFAM" id="SSF56601">
    <property type="entry name" value="beta-lactamase/transpeptidase-like"/>
    <property type="match status" value="1"/>
</dbReference>
<dbReference type="PANTHER" id="PTHR22935:SF97">
    <property type="entry name" value="BETA-LACTAMASE-RELATED DOMAIN-CONTAINING PROTEIN"/>
    <property type="match status" value="1"/>
</dbReference>
<gene>
    <name evidence="2" type="ORF">CCHLO57077_00019805</name>
</gene>
<dbReference type="EMBL" id="CABFNP030001203">
    <property type="protein sequence ID" value="CAI6092362.1"/>
    <property type="molecule type" value="Genomic_DNA"/>
</dbReference>
<reference evidence="2" key="1">
    <citation type="submission" date="2023-01" db="EMBL/GenBank/DDBJ databases">
        <authorList>
            <person name="Piombo E."/>
        </authorList>
    </citation>
    <scope>NUCLEOTIDE SEQUENCE</scope>
</reference>
<dbReference type="InterPro" id="IPR012338">
    <property type="entry name" value="Beta-lactam/transpept-like"/>
</dbReference>
<dbReference type="AlphaFoldDB" id="A0AA35M889"/>
<feature type="non-terminal residue" evidence="2">
    <location>
        <position position="204"/>
    </location>
</feature>
<dbReference type="InterPro" id="IPR051478">
    <property type="entry name" value="Beta-lactamase-like_AB/R"/>
</dbReference>
<dbReference type="InterPro" id="IPR001466">
    <property type="entry name" value="Beta-lactam-related"/>
</dbReference>
<keyword evidence="3" id="KW-1185">Reference proteome</keyword>
<comment type="caution">
    <text evidence="2">The sequence shown here is derived from an EMBL/GenBank/DDBJ whole genome shotgun (WGS) entry which is preliminary data.</text>
</comment>
<evidence type="ECO:0000259" key="1">
    <source>
        <dbReference type="Pfam" id="PF00144"/>
    </source>
</evidence>
<organism evidence="2 3">
    <name type="scientific">Clonostachys chloroleuca</name>
    <dbReference type="NCBI Taxonomy" id="1926264"/>
    <lineage>
        <taxon>Eukaryota</taxon>
        <taxon>Fungi</taxon>
        <taxon>Dikarya</taxon>
        <taxon>Ascomycota</taxon>
        <taxon>Pezizomycotina</taxon>
        <taxon>Sordariomycetes</taxon>
        <taxon>Hypocreomycetidae</taxon>
        <taxon>Hypocreales</taxon>
        <taxon>Bionectriaceae</taxon>
        <taxon>Clonostachys</taxon>
    </lineage>
</organism>
<protein>
    <recommendedName>
        <fullName evidence="1">Beta-lactamase-related domain-containing protein</fullName>
    </recommendedName>
</protein>
<evidence type="ECO:0000313" key="2">
    <source>
        <dbReference type="EMBL" id="CAI6092362.1"/>
    </source>
</evidence>
<feature type="domain" description="Beta-lactamase-related" evidence="1">
    <location>
        <begin position="13"/>
        <end position="173"/>
    </location>
</feature>
<dbReference type="Gene3D" id="3.40.710.10">
    <property type="entry name" value="DD-peptidase/beta-lactamase superfamily"/>
    <property type="match status" value="1"/>
</dbReference>
<accession>A0AA35M889</accession>
<dbReference type="Pfam" id="PF00144">
    <property type="entry name" value="Beta-lactamase"/>
    <property type="match status" value="1"/>
</dbReference>